<evidence type="ECO:0000313" key="1">
    <source>
        <dbReference type="EMBL" id="JAH84300.1"/>
    </source>
</evidence>
<reference evidence="1" key="2">
    <citation type="journal article" date="2015" name="Fish Shellfish Immunol.">
        <title>Early steps in the European eel (Anguilla anguilla)-Vibrio vulnificus interaction in the gills: Role of the RtxA13 toxin.</title>
        <authorList>
            <person name="Callol A."/>
            <person name="Pajuelo D."/>
            <person name="Ebbesson L."/>
            <person name="Teles M."/>
            <person name="MacKenzie S."/>
            <person name="Amaro C."/>
        </authorList>
    </citation>
    <scope>NUCLEOTIDE SEQUENCE</scope>
</reference>
<sequence>MCVFQSSQVN</sequence>
<reference evidence="1" key="1">
    <citation type="submission" date="2014-11" db="EMBL/GenBank/DDBJ databases">
        <authorList>
            <person name="Amaro Gonzalez C."/>
        </authorList>
    </citation>
    <scope>NUCLEOTIDE SEQUENCE</scope>
</reference>
<organism evidence="1">
    <name type="scientific">Anguilla anguilla</name>
    <name type="common">European freshwater eel</name>
    <name type="synonym">Muraena anguilla</name>
    <dbReference type="NCBI Taxonomy" id="7936"/>
    <lineage>
        <taxon>Eukaryota</taxon>
        <taxon>Metazoa</taxon>
        <taxon>Chordata</taxon>
        <taxon>Craniata</taxon>
        <taxon>Vertebrata</taxon>
        <taxon>Euteleostomi</taxon>
        <taxon>Actinopterygii</taxon>
        <taxon>Neopterygii</taxon>
        <taxon>Teleostei</taxon>
        <taxon>Anguilliformes</taxon>
        <taxon>Anguillidae</taxon>
        <taxon>Anguilla</taxon>
    </lineage>
</organism>
<name>A0A0E9W415_ANGAN</name>
<proteinExistence type="predicted"/>
<dbReference type="EMBL" id="GBXM01024277">
    <property type="protein sequence ID" value="JAH84300.1"/>
    <property type="molecule type" value="Transcribed_RNA"/>
</dbReference>
<accession>A0A0E9W415</accession>
<protein>
    <submittedName>
        <fullName evidence="1">Uncharacterized protein</fullName>
    </submittedName>
</protein>